<feature type="compositionally biased region" description="Basic and acidic residues" evidence="1">
    <location>
        <begin position="1160"/>
        <end position="1182"/>
    </location>
</feature>
<feature type="compositionally biased region" description="Low complexity" evidence="1">
    <location>
        <begin position="94"/>
        <end position="107"/>
    </location>
</feature>
<dbReference type="Gene3D" id="2.130.10.10">
    <property type="entry name" value="YVTN repeat-like/Quinoprotein amine dehydrogenase"/>
    <property type="match status" value="1"/>
</dbReference>
<evidence type="ECO:0000313" key="3">
    <source>
        <dbReference type="EMBL" id="KAF2247682.1"/>
    </source>
</evidence>
<feature type="domain" description="DUF7165" evidence="2">
    <location>
        <begin position="107"/>
        <end position="420"/>
    </location>
</feature>
<dbReference type="EMBL" id="ML987197">
    <property type="protein sequence ID" value="KAF2247682.1"/>
    <property type="molecule type" value="Genomic_DNA"/>
</dbReference>
<feature type="compositionally biased region" description="Basic and acidic residues" evidence="1">
    <location>
        <begin position="542"/>
        <end position="552"/>
    </location>
</feature>
<feature type="compositionally biased region" description="Pro residues" evidence="1">
    <location>
        <begin position="1074"/>
        <end position="1088"/>
    </location>
</feature>
<evidence type="ECO:0000256" key="1">
    <source>
        <dbReference type="SAM" id="MobiDB-lite"/>
    </source>
</evidence>
<evidence type="ECO:0000313" key="4">
    <source>
        <dbReference type="Proteomes" id="UP000800094"/>
    </source>
</evidence>
<feature type="compositionally biased region" description="Low complexity" evidence="1">
    <location>
        <begin position="774"/>
        <end position="785"/>
    </location>
</feature>
<keyword evidence="4" id="KW-1185">Reference proteome</keyword>
<dbReference type="SUPFAM" id="SSF82171">
    <property type="entry name" value="DPP6 N-terminal domain-like"/>
    <property type="match status" value="1"/>
</dbReference>
<feature type="region of interest" description="Disordered" evidence="1">
    <location>
        <begin position="1070"/>
        <end position="1093"/>
    </location>
</feature>
<protein>
    <recommendedName>
        <fullName evidence="2">DUF7165 domain-containing protein</fullName>
    </recommendedName>
</protein>
<feature type="compositionally biased region" description="Basic and acidic residues" evidence="1">
    <location>
        <begin position="1"/>
        <end position="12"/>
    </location>
</feature>
<dbReference type="Pfam" id="PF23749">
    <property type="entry name" value="DUF7165"/>
    <property type="match status" value="1"/>
</dbReference>
<feature type="compositionally biased region" description="Polar residues" evidence="1">
    <location>
        <begin position="53"/>
        <end position="87"/>
    </location>
</feature>
<evidence type="ECO:0000259" key="2">
    <source>
        <dbReference type="Pfam" id="PF23749"/>
    </source>
</evidence>
<sequence length="1224" mass="133311">MVGRRTPLDEAQHLAIRTDVNGKGVARHDGAAARAVPHRSRAASLSSEASSADEQVNTHLSASSAGNTDISTSSAISGHSTARTSAMTDDDRPSASSPTSPSPHAHPTLTLLELASSTASSSALPDAFDFNVSRKGYFIAVYSSSNIWLIKTDQLPRLWARTLQVKRKPVAIDITDNGFLLAVLSRPSQVDLYDIHREQDRQIRKRRTIMLVHEASSLVISPDGLILITGNKFGIEVVAIGPDAPETSRRTISGPVGDTLEFSDDARTLLITSYARKTASSSLFILPGLYDGPLNEEGVPVPAAPEQVWTGSVLFPETAKIARQATLLPDADTGQVNELFAFNAQEDSWGVYDIASQRFTQRKMFLPDQQRWTRSEFVDDAMPAVSPNADLAAVALRMRGTTSIWIYQVPEWDFKATSKAAAESPIQPCFCIPILSDGADTYQEICALRWVSISPTMQRLVAVGNSSVVSGSEVPGAPVGSKGVIIVLDFDKSKPAGSPVPASTKTAYDLDPLCPGETLPEGSIDFDREVELVRTRTMAQRRAQDRSGDGRRNSRAGSTPGRARTTANRERPASIRRPIEDDEELTAEEAQAAFEAPYDNQQPRSQMSLARAATVAAVSPANRRHLRALPFRPLEYRRADGLREFPHESDADNWVPPPPAYTATAEAAQSVSLSHPEGAPVPARTSSHASSIPPVPPLPATVNLSQPVPVRPHQSRGRLQSISSTDLTVAPPPQERRPSLLHPSTYPSPQAATPGRRRSSAAHSPPQQMSMIPAQSQSAYQATASLLNTSRPAARTRRAVESTVDLRTPPTISPDAGRRGSAPDAGIPRRPLAPGALPNRASMPTSNTPPPPRSSARRAMLPRLTTLGDSMARRDPAPLSAPPGTHLGHLRTQSRLDNLRSGAREKSKSPKKKIGCTIILPASHHPQATSVLSILIATIMSLNTGSRSPCLYIEPGNVPGELHAQIRAIIEALPPQSIIGWWARGVTVGAPPPNAVKAELKVTQPWHQEPNVHISLHLGWVDAKGDWVRTYAKAHLHWNGLEELFEFSTGCQLVKELGKTWYTIYYPPAQQQQQPPPPPVQQSRPPPRGVLLPPFFLPHPEDLALWGLPCPPRLPPWSAARFVPAQLPCPPRLPPWRAAPFVPAQLPPPSDPRPAGSGRGYRDLDDFRRSSPEPELERRWQKEEEESDDDDDDDDDDEDEDEREDWGLRAFRKSNEGKEDEDDE</sequence>
<dbReference type="GeneID" id="54580288"/>
<accession>A0A6A6ICQ2</accession>
<dbReference type="InterPro" id="IPR015943">
    <property type="entry name" value="WD40/YVTN_repeat-like_dom_sf"/>
</dbReference>
<feature type="region of interest" description="Disordered" evidence="1">
    <location>
        <begin position="536"/>
        <end position="586"/>
    </location>
</feature>
<feature type="region of interest" description="Disordered" evidence="1">
    <location>
        <begin position="1"/>
        <end position="107"/>
    </location>
</feature>
<feature type="compositionally biased region" description="Acidic residues" evidence="1">
    <location>
        <begin position="1183"/>
        <end position="1204"/>
    </location>
</feature>
<dbReference type="OrthoDB" id="3925024at2759"/>
<feature type="region of interest" description="Disordered" evidence="1">
    <location>
        <begin position="646"/>
        <end position="912"/>
    </location>
</feature>
<feature type="region of interest" description="Disordered" evidence="1">
    <location>
        <begin position="1140"/>
        <end position="1224"/>
    </location>
</feature>
<proteinExistence type="predicted"/>
<dbReference type="InterPro" id="IPR055589">
    <property type="entry name" value="DUF7165"/>
</dbReference>
<reference evidence="3" key="1">
    <citation type="journal article" date="2020" name="Stud. Mycol.">
        <title>101 Dothideomycetes genomes: a test case for predicting lifestyles and emergence of pathogens.</title>
        <authorList>
            <person name="Haridas S."/>
            <person name="Albert R."/>
            <person name="Binder M."/>
            <person name="Bloem J."/>
            <person name="Labutti K."/>
            <person name="Salamov A."/>
            <person name="Andreopoulos B."/>
            <person name="Baker S."/>
            <person name="Barry K."/>
            <person name="Bills G."/>
            <person name="Bluhm B."/>
            <person name="Cannon C."/>
            <person name="Castanera R."/>
            <person name="Culley D."/>
            <person name="Daum C."/>
            <person name="Ezra D."/>
            <person name="Gonzalez J."/>
            <person name="Henrissat B."/>
            <person name="Kuo A."/>
            <person name="Liang C."/>
            <person name="Lipzen A."/>
            <person name="Lutzoni F."/>
            <person name="Magnuson J."/>
            <person name="Mondo S."/>
            <person name="Nolan M."/>
            <person name="Ohm R."/>
            <person name="Pangilinan J."/>
            <person name="Park H.-J."/>
            <person name="Ramirez L."/>
            <person name="Alfaro M."/>
            <person name="Sun H."/>
            <person name="Tritt A."/>
            <person name="Yoshinaga Y."/>
            <person name="Zwiers L.-H."/>
            <person name="Turgeon B."/>
            <person name="Goodwin S."/>
            <person name="Spatafora J."/>
            <person name="Crous P."/>
            <person name="Grigoriev I."/>
        </authorList>
    </citation>
    <scope>NUCLEOTIDE SEQUENCE</scope>
    <source>
        <strain evidence="3">CBS 122368</strain>
    </source>
</reference>
<dbReference type="AlphaFoldDB" id="A0A6A6ICQ2"/>
<feature type="compositionally biased region" description="Polar residues" evidence="1">
    <location>
        <begin position="717"/>
        <end position="727"/>
    </location>
</feature>
<feature type="compositionally biased region" description="Polar residues" evidence="1">
    <location>
        <begin position="761"/>
        <end position="770"/>
    </location>
</feature>
<organism evidence="3 4">
    <name type="scientific">Trematosphaeria pertusa</name>
    <dbReference type="NCBI Taxonomy" id="390896"/>
    <lineage>
        <taxon>Eukaryota</taxon>
        <taxon>Fungi</taxon>
        <taxon>Dikarya</taxon>
        <taxon>Ascomycota</taxon>
        <taxon>Pezizomycotina</taxon>
        <taxon>Dothideomycetes</taxon>
        <taxon>Pleosporomycetidae</taxon>
        <taxon>Pleosporales</taxon>
        <taxon>Massarineae</taxon>
        <taxon>Trematosphaeriaceae</taxon>
        <taxon>Trematosphaeria</taxon>
    </lineage>
</organism>
<feature type="compositionally biased region" description="Low complexity" evidence="1">
    <location>
        <begin position="42"/>
        <end position="52"/>
    </location>
</feature>
<feature type="compositionally biased region" description="Basic and acidic residues" evidence="1">
    <location>
        <begin position="567"/>
        <end position="579"/>
    </location>
</feature>
<dbReference type="Proteomes" id="UP000800094">
    <property type="component" value="Unassembled WGS sequence"/>
</dbReference>
<gene>
    <name evidence="3" type="ORF">BU26DRAFT_506876</name>
</gene>
<name>A0A6A6ICQ2_9PLEO</name>
<dbReference type="RefSeq" id="XP_033682686.1">
    <property type="nucleotide sequence ID" value="XM_033826958.1"/>
</dbReference>